<evidence type="ECO:0000313" key="12">
    <source>
        <dbReference type="Proteomes" id="UP000030403"/>
    </source>
</evidence>
<evidence type="ECO:0000313" key="11">
    <source>
        <dbReference type="EMBL" id="KGX91893.1"/>
    </source>
</evidence>
<dbReference type="OrthoDB" id="9790669at2"/>
<dbReference type="PANTHER" id="PTHR43711">
    <property type="entry name" value="TWO-COMPONENT HISTIDINE KINASE"/>
    <property type="match status" value="1"/>
</dbReference>
<keyword evidence="6" id="KW-0418">Kinase</keyword>
<evidence type="ECO:0000256" key="3">
    <source>
        <dbReference type="ARBA" id="ARBA00022553"/>
    </source>
</evidence>
<dbReference type="SUPFAM" id="SSF55781">
    <property type="entry name" value="GAF domain-like"/>
    <property type="match status" value="1"/>
</dbReference>
<dbReference type="InterPro" id="IPR035965">
    <property type="entry name" value="PAS-like_dom_sf"/>
</dbReference>
<keyword evidence="7" id="KW-0067">ATP-binding</keyword>
<dbReference type="Gene3D" id="3.30.565.10">
    <property type="entry name" value="Histidine kinase-like ATPase, C-terminal domain"/>
    <property type="match status" value="1"/>
</dbReference>
<dbReference type="eggNOG" id="COG2205">
    <property type="taxonomic scope" value="Bacteria"/>
</dbReference>
<dbReference type="EC" id="2.7.13.3" evidence="2"/>
<evidence type="ECO:0000256" key="4">
    <source>
        <dbReference type="ARBA" id="ARBA00022679"/>
    </source>
</evidence>
<evidence type="ECO:0000259" key="9">
    <source>
        <dbReference type="PROSITE" id="PS50109"/>
    </source>
</evidence>
<dbReference type="Gene3D" id="3.30.450.20">
    <property type="entry name" value="PAS domain"/>
    <property type="match status" value="1"/>
</dbReference>
<dbReference type="InterPro" id="IPR000014">
    <property type="entry name" value="PAS"/>
</dbReference>
<dbReference type="EMBL" id="AVPF01000001">
    <property type="protein sequence ID" value="KGX91893.1"/>
    <property type="molecule type" value="Genomic_DNA"/>
</dbReference>
<comment type="catalytic activity">
    <reaction evidence="1">
        <text>ATP + protein L-histidine = ADP + protein N-phospho-L-histidine.</text>
        <dbReference type="EC" id="2.7.13.3"/>
    </reaction>
</comment>
<dbReference type="InterPro" id="IPR003018">
    <property type="entry name" value="GAF"/>
</dbReference>
<dbReference type="InterPro" id="IPR029016">
    <property type="entry name" value="GAF-like_dom_sf"/>
</dbReference>
<keyword evidence="12" id="KW-1185">Reference proteome</keyword>
<dbReference type="SUPFAM" id="SSF55785">
    <property type="entry name" value="PYP-like sensor domain (PAS domain)"/>
    <property type="match status" value="1"/>
</dbReference>
<dbReference type="Pfam" id="PF13188">
    <property type="entry name" value="PAS_8"/>
    <property type="match status" value="1"/>
</dbReference>
<dbReference type="InterPro" id="IPR003594">
    <property type="entry name" value="HATPase_dom"/>
</dbReference>
<dbReference type="PROSITE" id="PS50112">
    <property type="entry name" value="PAS"/>
    <property type="match status" value="1"/>
</dbReference>
<dbReference type="InterPro" id="IPR036890">
    <property type="entry name" value="HATPase_C_sf"/>
</dbReference>
<dbReference type="GO" id="GO:0005524">
    <property type="term" value="F:ATP binding"/>
    <property type="evidence" value="ECO:0007669"/>
    <property type="project" value="UniProtKB-KW"/>
</dbReference>
<name>A0A0A5GKZ9_9BACI</name>
<feature type="domain" description="PAS" evidence="10">
    <location>
        <begin position="307"/>
        <end position="377"/>
    </location>
</feature>
<protein>
    <recommendedName>
        <fullName evidence="2">histidine kinase</fullName>
        <ecNumber evidence="2">2.7.13.3</ecNumber>
    </recommendedName>
</protein>
<feature type="domain" description="Histidine kinase" evidence="9">
    <location>
        <begin position="445"/>
        <end position="663"/>
    </location>
</feature>
<sequence length="665" mass="76331">MENVLQKDLMHALVGEVTDGYMIIDNQGDIVTSDIDEIVVFNKMDDDREQKKNIWNLIDHAYKNRLQEMVNFICENKTISSYFLEVDDYPRVVYQVRVFPFNNFIGIVFWDVTVEQNIRQAIEENYKSLSLLHDAAEDIIHKQTPKELLDSLFDKLSEELGLDIYVNYILDPEVGKIYLMNHKGIPSEVAEEIKWLEMGQAVCGTVAQTETRMCVENIPQSTDPLVDLIKSLGIKTYACHPLYSKGKLIGTLSFGSSHKERFTQSELDLLEKICDQIAKSLEKSFMISELKETNSSIANMNQKLKEQQQRLTNIFEGAIDGIVITDQDFTIIDANSAALDLLEVRDKDTLPFNFFNLFPDEEKALAKKYAKDLIENGKVYGEIHVNSIKGKRRVIGFSGVLDINPDRNLIIYRDITHQKELEKELIKVKNEAERANQAKTDFLLEMSHEFRTPLNTVIGYSELLQELDKEGFSDQQRDRIQKINHAGQELLYKVNQIIKYTSEDQEKEFSQNSIHVSSLFNRIFQHLKLEAEQNQIKLDLLYSDVDFIKINGDQEQLFQALKEIVRNGIQYNYTGGVVQSKAYKEAGKFIIEIIDSGIGLSEQQINHLYNPFKRNEENHHNTTGMGMGLSIALRIIHELKGTLSVTSEMEKGSIFKVSIPICLKQ</sequence>
<dbReference type="Pfam" id="PF00512">
    <property type="entry name" value="HisKA"/>
    <property type="match status" value="1"/>
</dbReference>
<dbReference type="SMART" id="SM00387">
    <property type="entry name" value="HATPase_c"/>
    <property type="match status" value="1"/>
</dbReference>
<evidence type="ECO:0000256" key="6">
    <source>
        <dbReference type="ARBA" id="ARBA00022777"/>
    </source>
</evidence>
<dbReference type="AlphaFoldDB" id="A0A0A5GKZ9"/>
<dbReference type="STRING" id="1385511.GCA_000425225_00111"/>
<comment type="caution">
    <text evidence="11">The sequence shown here is derived from an EMBL/GenBank/DDBJ whole genome shotgun (WGS) entry which is preliminary data.</text>
</comment>
<keyword evidence="4" id="KW-0808">Transferase</keyword>
<evidence type="ECO:0000256" key="2">
    <source>
        <dbReference type="ARBA" id="ARBA00012438"/>
    </source>
</evidence>
<dbReference type="SUPFAM" id="SSF55874">
    <property type="entry name" value="ATPase domain of HSP90 chaperone/DNA topoisomerase II/histidine kinase"/>
    <property type="match status" value="1"/>
</dbReference>
<dbReference type="SUPFAM" id="SSF47384">
    <property type="entry name" value="Homodimeric domain of signal transducing histidine kinase"/>
    <property type="match status" value="1"/>
</dbReference>
<dbReference type="CDD" id="cd00082">
    <property type="entry name" value="HisKA"/>
    <property type="match status" value="1"/>
</dbReference>
<dbReference type="SMART" id="SM00065">
    <property type="entry name" value="GAF"/>
    <property type="match status" value="1"/>
</dbReference>
<dbReference type="Gene3D" id="3.30.450.40">
    <property type="match status" value="1"/>
</dbReference>
<reference evidence="11 12" key="1">
    <citation type="submission" date="2013-08" db="EMBL/GenBank/DDBJ databases">
        <authorList>
            <person name="Huang J."/>
            <person name="Wang G."/>
        </authorList>
    </citation>
    <scope>NUCLEOTIDE SEQUENCE [LARGE SCALE GENOMIC DNA]</scope>
    <source>
        <strain evidence="11 12">BH030004</strain>
    </source>
</reference>
<evidence type="ECO:0000259" key="10">
    <source>
        <dbReference type="PROSITE" id="PS50112"/>
    </source>
</evidence>
<dbReference type="NCBIfam" id="TIGR00229">
    <property type="entry name" value="sensory_box"/>
    <property type="match status" value="1"/>
</dbReference>
<dbReference type="Proteomes" id="UP000030403">
    <property type="component" value="Unassembled WGS sequence"/>
</dbReference>
<accession>A0A0A5GKZ9</accession>
<keyword evidence="8" id="KW-0902">Two-component regulatory system</keyword>
<dbReference type="eggNOG" id="COG5002">
    <property type="taxonomic scope" value="Bacteria"/>
</dbReference>
<evidence type="ECO:0000256" key="1">
    <source>
        <dbReference type="ARBA" id="ARBA00000085"/>
    </source>
</evidence>
<dbReference type="RefSeq" id="WP_027445195.1">
    <property type="nucleotide sequence ID" value="NZ_AULJ01000001.1"/>
</dbReference>
<evidence type="ECO:0000256" key="5">
    <source>
        <dbReference type="ARBA" id="ARBA00022741"/>
    </source>
</evidence>
<dbReference type="PANTHER" id="PTHR43711:SF1">
    <property type="entry name" value="HISTIDINE KINASE 1"/>
    <property type="match status" value="1"/>
</dbReference>
<organism evidence="11 12">
    <name type="scientific">Pontibacillus marinus BH030004 = DSM 16465</name>
    <dbReference type="NCBI Taxonomy" id="1385511"/>
    <lineage>
        <taxon>Bacteria</taxon>
        <taxon>Bacillati</taxon>
        <taxon>Bacillota</taxon>
        <taxon>Bacilli</taxon>
        <taxon>Bacillales</taxon>
        <taxon>Bacillaceae</taxon>
        <taxon>Pontibacillus</taxon>
    </lineage>
</organism>
<dbReference type="InterPro" id="IPR004358">
    <property type="entry name" value="Sig_transdc_His_kin-like_C"/>
</dbReference>
<gene>
    <name evidence="11" type="ORF">N783_00725</name>
</gene>
<dbReference type="GO" id="GO:0000155">
    <property type="term" value="F:phosphorelay sensor kinase activity"/>
    <property type="evidence" value="ECO:0007669"/>
    <property type="project" value="InterPro"/>
</dbReference>
<dbReference type="InterPro" id="IPR050736">
    <property type="entry name" value="Sensor_HK_Regulatory"/>
</dbReference>
<dbReference type="InterPro" id="IPR036097">
    <property type="entry name" value="HisK_dim/P_sf"/>
</dbReference>
<evidence type="ECO:0000256" key="7">
    <source>
        <dbReference type="ARBA" id="ARBA00022840"/>
    </source>
</evidence>
<dbReference type="InterPro" id="IPR005467">
    <property type="entry name" value="His_kinase_dom"/>
</dbReference>
<proteinExistence type="predicted"/>
<dbReference type="Pfam" id="PF02518">
    <property type="entry name" value="HATPase_c"/>
    <property type="match status" value="1"/>
</dbReference>
<dbReference type="Gene3D" id="1.10.287.130">
    <property type="match status" value="1"/>
</dbReference>
<dbReference type="SMART" id="SM00388">
    <property type="entry name" value="HisKA"/>
    <property type="match status" value="1"/>
</dbReference>
<dbReference type="InterPro" id="IPR003661">
    <property type="entry name" value="HisK_dim/P_dom"/>
</dbReference>
<dbReference type="PROSITE" id="PS50109">
    <property type="entry name" value="HIS_KIN"/>
    <property type="match status" value="1"/>
</dbReference>
<dbReference type="SMART" id="SM00091">
    <property type="entry name" value="PAS"/>
    <property type="match status" value="2"/>
</dbReference>
<keyword evidence="3" id="KW-0597">Phosphoprotein</keyword>
<dbReference type="Pfam" id="PF01590">
    <property type="entry name" value="GAF"/>
    <property type="match status" value="1"/>
</dbReference>
<evidence type="ECO:0000256" key="8">
    <source>
        <dbReference type="ARBA" id="ARBA00023012"/>
    </source>
</evidence>
<dbReference type="PRINTS" id="PR00344">
    <property type="entry name" value="BCTRLSENSOR"/>
</dbReference>
<dbReference type="CDD" id="cd00130">
    <property type="entry name" value="PAS"/>
    <property type="match status" value="1"/>
</dbReference>
<keyword evidence="5" id="KW-0547">Nucleotide-binding</keyword>